<comment type="similarity">
    <text evidence="2 9">Belongs to the methyltransferase superfamily. RRP8 family.</text>
</comment>
<evidence type="ECO:0000256" key="4">
    <source>
        <dbReference type="ARBA" id="ARBA00022603"/>
    </source>
</evidence>
<evidence type="ECO:0000313" key="12">
    <source>
        <dbReference type="Proteomes" id="UP000242180"/>
    </source>
</evidence>
<dbReference type="EMBL" id="MCGN01000002">
    <property type="protein sequence ID" value="ORZ00471.1"/>
    <property type="molecule type" value="Genomic_DNA"/>
</dbReference>
<feature type="compositionally biased region" description="Basic and acidic residues" evidence="10">
    <location>
        <begin position="26"/>
        <end position="36"/>
    </location>
</feature>
<evidence type="ECO:0000256" key="9">
    <source>
        <dbReference type="RuleBase" id="RU365074"/>
    </source>
</evidence>
<dbReference type="Pfam" id="PF05148">
    <property type="entry name" value="Methyltransf_8"/>
    <property type="match status" value="1"/>
</dbReference>
<keyword evidence="4 9" id="KW-0489">Methyltransferase</keyword>
<sequence length="258" mass="29051">AKRNQSSGSSPTPDVAVKPKQQHQQQEAKHSKETKQPKSAATATSDGAKLTPLQQKMKEKLSGARFRWLNEQLYTTKGDEAFKLFTEQPELFEEYHSGFRHQVESWPENPVDLIIDQLKELPQQAVIADLGCGDAAIAHRLPKRNVLSFDLVAKNDKVIACDIAKVPLPANFCDVAVFSLSLMGTNYFDFLVEAKRILKPGGELKIAEVVSRFPDLDGFISLLERLGFDFMDKEDDNKMFVMLYFTKQAEEADDDIDK</sequence>
<name>A0A1X2HM88_SYNRA</name>
<dbReference type="STRING" id="13706.A0A1X2HM88"/>
<gene>
    <name evidence="11" type="ORF">BCR43DRAFT_403758</name>
</gene>
<organism evidence="11 12">
    <name type="scientific">Syncephalastrum racemosum</name>
    <name type="common">Filamentous fungus</name>
    <dbReference type="NCBI Taxonomy" id="13706"/>
    <lineage>
        <taxon>Eukaryota</taxon>
        <taxon>Fungi</taxon>
        <taxon>Fungi incertae sedis</taxon>
        <taxon>Mucoromycota</taxon>
        <taxon>Mucoromycotina</taxon>
        <taxon>Mucoromycetes</taxon>
        <taxon>Mucorales</taxon>
        <taxon>Syncephalastraceae</taxon>
        <taxon>Syncephalastrum</taxon>
    </lineage>
</organism>
<keyword evidence="3 9" id="KW-0698">rRNA processing</keyword>
<keyword evidence="7 9" id="KW-0539">Nucleus</keyword>
<keyword evidence="5 9" id="KW-0808">Transferase</keyword>
<dbReference type="InterPro" id="IPR007823">
    <property type="entry name" value="RRP8"/>
</dbReference>
<dbReference type="InterPro" id="IPR029063">
    <property type="entry name" value="SAM-dependent_MTases_sf"/>
</dbReference>
<dbReference type="FunCoup" id="A0A1X2HM88">
    <property type="interactions" value="418"/>
</dbReference>
<dbReference type="FunFam" id="1.10.10.2150:FF:000001">
    <property type="entry name" value="Ribosomal RNA-processing protein 8"/>
    <property type="match status" value="1"/>
</dbReference>
<keyword evidence="12" id="KW-1185">Reference proteome</keyword>
<evidence type="ECO:0000256" key="3">
    <source>
        <dbReference type="ARBA" id="ARBA00022552"/>
    </source>
</evidence>
<comment type="caution">
    <text evidence="11">The sequence shown here is derived from an EMBL/GenBank/DDBJ whole genome shotgun (WGS) entry which is preliminary data.</text>
</comment>
<keyword evidence="6 9" id="KW-0949">S-adenosyl-L-methionine</keyword>
<feature type="region of interest" description="Disordered" evidence="10">
    <location>
        <begin position="1"/>
        <end position="53"/>
    </location>
</feature>
<evidence type="ECO:0000256" key="2">
    <source>
        <dbReference type="ARBA" id="ARBA00006301"/>
    </source>
</evidence>
<dbReference type="PANTHER" id="PTHR12787:SF0">
    <property type="entry name" value="RIBOSOMAL RNA-PROCESSING PROTEIN 8"/>
    <property type="match status" value="1"/>
</dbReference>
<feature type="non-terminal residue" evidence="11">
    <location>
        <position position="258"/>
    </location>
</feature>
<evidence type="ECO:0000256" key="8">
    <source>
        <dbReference type="ARBA" id="ARBA00076672"/>
    </source>
</evidence>
<dbReference type="InParanoid" id="A0A1X2HM88"/>
<comment type="subcellular location">
    <subcellularLocation>
        <location evidence="1 9">Nucleus</location>
        <location evidence="1 9">Nucleolus</location>
    </subcellularLocation>
</comment>
<dbReference type="Proteomes" id="UP000242180">
    <property type="component" value="Unassembled WGS sequence"/>
</dbReference>
<evidence type="ECO:0000313" key="11">
    <source>
        <dbReference type="EMBL" id="ORZ00471.1"/>
    </source>
</evidence>
<comment type="function">
    <text evidence="9">S-adenosyl-L-methionine-dependent methyltransferase that specifically methylates the N(1) position of adenine in helix 25.1 in 25S rRNA. Required both for ribosomal 40S and 60S subunits biogenesis. Required for efficient pre-rRNA cleavage at site A2.</text>
</comment>
<evidence type="ECO:0000256" key="6">
    <source>
        <dbReference type="ARBA" id="ARBA00022691"/>
    </source>
</evidence>
<dbReference type="PANTHER" id="PTHR12787">
    <property type="entry name" value="RIBOSOMAL RNA-PROCESSING PROTEIN 8"/>
    <property type="match status" value="1"/>
</dbReference>
<dbReference type="OrthoDB" id="10258825at2759"/>
<evidence type="ECO:0000256" key="1">
    <source>
        <dbReference type="ARBA" id="ARBA00004604"/>
    </source>
</evidence>
<dbReference type="GO" id="GO:0042273">
    <property type="term" value="P:ribosomal large subunit biogenesis"/>
    <property type="evidence" value="ECO:0007669"/>
    <property type="project" value="EnsemblFungi"/>
</dbReference>
<reference evidence="11 12" key="1">
    <citation type="submission" date="2016-07" db="EMBL/GenBank/DDBJ databases">
        <title>Pervasive Adenine N6-methylation of Active Genes in Fungi.</title>
        <authorList>
            <consortium name="DOE Joint Genome Institute"/>
            <person name="Mondo S.J."/>
            <person name="Dannebaum R.O."/>
            <person name="Kuo R.C."/>
            <person name="Labutti K."/>
            <person name="Haridas S."/>
            <person name="Kuo A."/>
            <person name="Salamov A."/>
            <person name="Ahrendt S.R."/>
            <person name="Lipzen A."/>
            <person name="Sullivan W."/>
            <person name="Andreopoulos W.B."/>
            <person name="Clum A."/>
            <person name="Lindquist E."/>
            <person name="Daum C."/>
            <person name="Ramamoorthy G.K."/>
            <person name="Gryganskyi A."/>
            <person name="Culley D."/>
            <person name="Magnuson J.K."/>
            <person name="James T.Y."/>
            <person name="O'Malley M.A."/>
            <person name="Stajich J.E."/>
            <person name="Spatafora J.W."/>
            <person name="Visel A."/>
            <person name="Grigoriev I.V."/>
        </authorList>
    </citation>
    <scope>NUCLEOTIDE SEQUENCE [LARGE SCALE GENOMIC DNA]</scope>
    <source>
        <strain evidence="11 12">NRRL 2496</strain>
    </source>
</reference>
<dbReference type="Gene3D" id="3.40.50.150">
    <property type="entry name" value="Vaccinia Virus protein VP39"/>
    <property type="match status" value="1"/>
</dbReference>
<evidence type="ECO:0000256" key="7">
    <source>
        <dbReference type="ARBA" id="ARBA00023242"/>
    </source>
</evidence>
<accession>A0A1X2HM88</accession>
<proteinExistence type="inferred from homology"/>
<dbReference type="InterPro" id="IPR042036">
    <property type="entry name" value="RRP8_N"/>
</dbReference>
<dbReference type="SUPFAM" id="SSF53335">
    <property type="entry name" value="S-adenosyl-L-methionine-dependent methyltransferases"/>
    <property type="match status" value="1"/>
</dbReference>
<dbReference type="GO" id="GO:0106142">
    <property type="term" value="F:rRNA (adenine-N1-)-methyltransferase activity"/>
    <property type="evidence" value="ECO:0007669"/>
    <property type="project" value="EnsemblFungi"/>
</dbReference>
<dbReference type="AlphaFoldDB" id="A0A1X2HM88"/>
<dbReference type="OMA" id="KWPTNPL"/>
<dbReference type="Gene3D" id="1.10.10.2150">
    <property type="entry name" value="Ribosomal RNA-processing protein 8, N-terminal domain"/>
    <property type="match status" value="1"/>
</dbReference>
<evidence type="ECO:0000256" key="5">
    <source>
        <dbReference type="ARBA" id="ARBA00022679"/>
    </source>
</evidence>
<feature type="compositionally biased region" description="Polar residues" evidence="10">
    <location>
        <begin position="1"/>
        <end position="12"/>
    </location>
</feature>
<dbReference type="EC" id="2.1.1.-" evidence="9"/>
<dbReference type="CDD" id="cd02440">
    <property type="entry name" value="AdoMet_MTases"/>
    <property type="match status" value="1"/>
</dbReference>
<evidence type="ECO:0000256" key="10">
    <source>
        <dbReference type="SAM" id="MobiDB-lite"/>
    </source>
</evidence>
<dbReference type="GO" id="GO:0005730">
    <property type="term" value="C:nucleolus"/>
    <property type="evidence" value="ECO:0007669"/>
    <property type="project" value="UniProtKB-SubCell"/>
</dbReference>
<feature type="non-terminal residue" evidence="11">
    <location>
        <position position="1"/>
    </location>
</feature>
<protein>
    <recommendedName>
        <fullName evidence="8 9">Ribosomal RNA-processing protein 8</fullName>
        <ecNumber evidence="9">2.1.1.-</ecNumber>
    </recommendedName>
</protein>
<dbReference type="GO" id="GO:0030686">
    <property type="term" value="C:90S preribosome"/>
    <property type="evidence" value="ECO:0007669"/>
    <property type="project" value="EnsemblFungi"/>
</dbReference>